<dbReference type="RefSeq" id="WP_193601299.1">
    <property type="nucleotide sequence ID" value="NZ_RBQT01000051.1"/>
</dbReference>
<protein>
    <recommendedName>
        <fullName evidence="8">Methyltransferase</fullName>
        <ecNumber evidence="8">2.1.1.-</ecNumber>
    </recommendedName>
</protein>
<dbReference type="PROSITE" id="PS00093">
    <property type="entry name" value="N4_MTASE"/>
    <property type="match status" value="1"/>
</dbReference>
<dbReference type="AlphaFoldDB" id="A0A7Z6U8I0"/>
<evidence type="ECO:0000256" key="5">
    <source>
        <dbReference type="ARBA" id="ARBA00022747"/>
    </source>
</evidence>
<feature type="region of interest" description="Disordered" evidence="9">
    <location>
        <begin position="211"/>
        <end position="313"/>
    </location>
</feature>
<keyword evidence="3" id="KW-0808">Transferase</keyword>
<evidence type="ECO:0000256" key="8">
    <source>
        <dbReference type="RuleBase" id="RU362026"/>
    </source>
</evidence>
<dbReference type="InterPro" id="IPR017985">
    <property type="entry name" value="MeTrfase_CN4_CS"/>
</dbReference>
<feature type="domain" description="DNA methylase N-4/N-6" evidence="10">
    <location>
        <begin position="24"/>
        <end position="385"/>
    </location>
</feature>
<dbReference type="InterPro" id="IPR001091">
    <property type="entry name" value="RM_Methyltransferase"/>
</dbReference>
<evidence type="ECO:0000256" key="1">
    <source>
        <dbReference type="ARBA" id="ARBA00010203"/>
    </source>
</evidence>
<dbReference type="Gene3D" id="3.40.50.150">
    <property type="entry name" value="Vaccinia Virus protein VP39"/>
    <property type="match status" value="2"/>
</dbReference>
<dbReference type="InterPro" id="IPR029063">
    <property type="entry name" value="SAM-dependent_MTases_sf"/>
</dbReference>
<dbReference type="GO" id="GO:0032259">
    <property type="term" value="P:methylation"/>
    <property type="evidence" value="ECO:0007669"/>
    <property type="project" value="UniProtKB-KW"/>
</dbReference>
<sequence length="409" mass="44905">MSHLHQILVGDCIDMMRTLPDESVHTCVTSPPYYGLRDYGVDGQIGLEETPAEFISRLVDVFREVRRVLRADGTIWVNMGDSYATGGRGGGGSYMAERGDAAWKGKGSATGWRSAPAGFKHKDLMGMPWRMAFALQDDGWYLRQDIIWHKPNPMPESTRDRCTKAHEYLFLLSKSRRYHYDSDAIREPANLTGKGNANGYRGGAYVNGSTFDNAEGGKRTSSGNTVPNNGVGWGHGTDKASRNRSRVTVPTGWDTSTGEGGHGAFHKDGAERKRRDSFKREDSKREQAIPGQSKGTHRPDRDESTHDTATRNKRSVWTVATHAFKEAHFATFPPDLIRPCILAGAPRGGVVLDPFGGAGTTSLVSMQEGRRSIICELNPEYAALARARIDAAWLDGAAQMDVFRDSPAA</sequence>
<comment type="similarity">
    <text evidence="1">Belongs to the N(4)/N(6)-methyltransferase family. N(4) subfamily.</text>
</comment>
<feature type="compositionally biased region" description="Basic and acidic residues" evidence="9">
    <location>
        <begin position="297"/>
        <end position="310"/>
    </location>
</feature>
<evidence type="ECO:0000256" key="2">
    <source>
        <dbReference type="ARBA" id="ARBA00022603"/>
    </source>
</evidence>
<comment type="catalytic activity">
    <reaction evidence="7">
        <text>a 2'-deoxycytidine in DNA + S-adenosyl-L-methionine = an N(4)-methyl-2'-deoxycytidine in DNA + S-adenosyl-L-homocysteine + H(+)</text>
        <dbReference type="Rhea" id="RHEA:16857"/>
        <dbReference type="Rhea" id="RHEA-COMP:11369"/>
        <dbReference type="Rhea" id="RHEA-COMP:13674"/>
        <dbReference type="ChEBI" id="CHEBI:15378"/>
        <dbReference type="ChEBI" id="CHEBI:57856"/>
        <dbReference type="ChEBI" id="CHEBI:59789"/>
        <dbReference type="ChEBI" id="CHEBI:85452"/>
        <dbReference type="ChEBI" id="CHEBI:137933"/>
        <dbReference type="EC" id="2.1.1.113"/>
    </reaction>
</comment>
<keyword evidence="2 11" id="KW-0489">Methyltransferase</keyword>
<comment type="caution">
    <text evidence="11">The sequence shown here is derived from an EMBL/GenBank/DDBJ whole genome shotgun (WGS) entry which is preliminary data.</text>
</comment>
<proteinExistence type="inferred from homology"/>
<dbReference type="Proteomes" id="UP000282289">
    <property type="component" value="Unassembled WGS sequence"/>
</dbReference>
<evidence type="ECO:0000256" key="9">
    <source>
        <dbReference type="SAM" id="MobiDB-lite"/>
    </source>
</evidence>
<evidence type="ECO:0000256" key="7">
    <source>
        <dbReference type="ARBA" id="ARBA00049120"/>
    </source>
</evidence>
<feature type="compositionally biased region" description="Polar residues" evidence="9">
    <location>
        <begin position="219"/>
        <end position="228"/>
    </location>
</feature>
<evidence type="ECO:0000256" key="4">
    <source>
        <dbReference type="ARBA" id="ARBA00022691"/>
    </source>
</evidence>
<dbReference type="InterPro" id="IPR002941">
    <property type="entry name" value="DNA_methylase_N4/N6"/>
</dbReference>
<dbReference type="SUPFAM" id="SSF53335">
    <property type="entry name" value="S-adenosyl-L-methionine-dependent methyltransferases"/>
    <property type="match status" value="1"/>
</dbReference>
<dbReference type="GO" id="GO:0015667">
    <property type="term" value="F:site-specific DNA-methyltransferase (cytosine-N4-specific) activity"/>
    <property type="evidence" value="ECO:0007669"/>
    <property type="project" value="UniProtKB-EC"/>
</dbReference>
<dbReference type="PRINTS" id="PR00508">
    <property type="entry name" value="S21N4MTFRASE"/>
</dbReference>
<accession>A0A7Z6U8I0</accession>
<dbReference type="GO" id="GO:0009307">
    <property type="term" value="P:DNA restriction-modification system"/>
    <property type="evidence" value="ECO:0007669"/>
    <property type="project" value="UniProtKB-KW"/>
</dbReference>
<keyword evidence="4" id="KW-0949">S-adenosyl-L-methionine</keyword>
<dbReference type="EC" id="2.1.1.-" evidence="8"/>
<evidence type="ECO:0000313" key="12">
    <source>
        <dbReference type="Proteomes" id="UP000282289"/>
    </source>
</evidence>
<dbReference type="Pfam" id="PF01555">
    <property type="entry name" value="N6_N4_Mtase"/>
    <property type="match status" value="1"/>
</dbReference>
<name>A0A7Z6U8I0_PSESF</name>
<dbReference type="GO" id="GO:0003677">
    <property type="term" value="F:DNA binding"/>
    <property type="evidence" value="ECO:0007669"/>
    <property type="project" value="UniProtKB-KW"/>
</dbReference>
<evidence type="ECO:0000313" key="11">
    <source>
        <dbReference type="EMBL" id="RMP80876.1"/>
    </source>
</evidence>
<dbReference type="GO" id="GO:0008170">
    <property type="term" value="F:N-methyltransferase activity"/>
    <property type="evidence" value="ECO:0007669"/>
    <property type="project" value="InterPro"/>
</dbReference>
<gene>
    <name evidence="11" type="ORF">ALQ15_03545</name>
</gene>
<keyword evidence="6" id="KW-0238">DNA-binding</keyword>
<keyword evidence="5" id="KW-0680">Restriction system</keyword>
<reference evidence="11 12" key="1">
    <citation type="submission" date="2018-08" db="EMBL/GenBank/DDBJ databases">
        <title>Recombination of ecologically and evolutionarily significant loci maintains genetic cohesion in the Pseudomonas syringae species complex.</title>
        <authorList>
            <person name="Dillon M."/>
            <person name="Thakur S."/>
            <person name="Almeida R.N.D."/>
            <person name="Weir B.S."/>
            <person name="Guttman D.S."/>
        </authorList>
    </citation>
    <scope>NUCLEOTIDE SEQUENCE [LARGE SCALE GENOMIC DNA]</scope>
    <source>
        <strain evidence="11 12">ICMP 19589</strain>
    </source>
</reference>
<evidence type="ECO:0000259" key="10">
    <source>
        <dbReference type="Pfam" id="PF01555"/>
    </source>
</evidence>
<evidence type="ECO:0000256" key="6">
    <source>
        <dbReference type="ARBA" id="ARBA00023125"/>
    </source>
</evidence>
<evidence type="ECO:0000256" key="3">
    <source>
        <dbReference type="ARBA" id="ARBA00022679"/>
    </source>
</evidence>
<dbReference type="EMBL" id="RBQT01000051">
    <property type="protein sequence ID" value="RMP80876.1"/>
    <property type="molecule type" value="Genomic_DNA"/>
</dbReference>
<organism evidence="11 12">
    <name type="scientific">Pseudomonas syringae pv. actinidiae</name>
    <dbReference type="NCBI Taxonomy" id="103796"/>
    <lineage>
        <taxon>Bacteria</taxon>
        <taxon>Pseudomonadati</taxon>
        <taxon>Pseudomonadota</taxon>
        <taxon>Gammaproteobacteria</taxon>
        <taxon>Pseudomonadales</taxon>
        <taxon>Pseudomonadaceae</taxon>
        <taxon>Pseudomonas</taxon>
        <taxon>Pseudomonas syringae</taxon>
    </lineage>
</organism>
<feature type="compositionally biased region" description="Basic and acidic residues" evidence="9">
    <location>
        <begin position="265"/>
        <end position="287"/>
    </location>
</feature>